<dbReference type="GO" id="GO:0006310">
    <property type="term" value="P:DNA recombination"/>
    <property type="evidence" value="ECO:0007669"/>
    <property type="project" value="UniProtKB-KW"/>
</dbReference>
<dbReference type="InterPro" id="IPR011010">
    <property type="entry name" value="DNA_brk_join_enz"/>
</dbReference>
<dbReference type="GO" id="GO:0003677">
    <property type="term" value="F:DNA binding"/>
    <property type="evidence" value="ECO:0007669"/>
    <property type="project" value="InterPro"/>
</dbReference>
<keyword evidence="1" id="KW-0233">DNA recombination</keyword>
<reference evidence="2 3" key="1">
    <citation type="journal article" date="2023" name="Commun. Biol.">
        <title>Reorganization of the ancestral sex-determining regions during the evolution of trioecy in Pleodorina starrii.</title>
        <authorList>
            <person name="Takahashi K."/>
            <person name="Suzuki S."/>
            <person name="Kawai-Toyooka H."/>
            <person name="Yamamoto K."/>
            <person name="Hamaji T."/>
            <person name="Ootsuki R."/>
            <person name="Yamaguchi H."/>
            <person name="Kawachi M."/>
            <person name="Higashiyama T."/>
            <person name="Nozaki H."/>
        </authorList>
    </citation>
    <scope>NUCLEOTIDE SEQUENCE [LARGE SCALE GENOMIC DNA]</scope>
    <source>
        <strain evidence="2 3">NIES-4479</strain>
    </source>
</reference>
<protein>
    <submittedName>
        <fullName evidence="2">Uncharacterized protein</fullName>
    </submittedName>
</protein>
<evidence type="ECO:0000313" key="2">
    <source>
        <dbReference type="EMBL" id="GLC49265.1"/>
    </source>
</evidence>
<dbReference type="GO" id="GO:0015074">
    <property type="term" value="P:DNA integration"/>
    <property type="evidence" value="ECO:0007669"/>
    <property type="project" value="InterPro"/>
</dbReference>
<evidence type="ECO:0000313" key="3">
    <source>
        <dbReference type="Proteomes" id="UP001165080"/>
    </source>
</evidence>
<dbReference type="SUPFAM" id="SSF56349">
    <property type="entry name" value="DNA breaking-rejoining enzymes"/>
    <property type="match status" value="1"/>
</dbReference>
<keyword evidence="3" id="KW-1185">Reference proteome</keyword>
<proteinExistence type="predicted"/>
<dbReference type="Gene3D" id="1.10.443.10">
    <property type="entry name" value="Intergrase catalytic core"/>
    <property type="match status" value="1"/>
</dbReference>
<dbReference type="InterPro" id="IPR013762">
    <property type="entry name" value="Integrase-like_cat_sf"/>
</dbReference>
<evidence type="ECO:0000256" key="1">
    <source>
        <dbReference type="ARBA" id="ARBA00023172"/>
    </source>
</evidence>
<organism evidence="2 3">
    <name type="scientific">Pleodorina starrii</name>
    <dbReference type="NCBI Taxonomy" id="330485"/>
    <lineage>
        <taxon>Eukaryota</taxon>
        <taxon>Viridiplantae</taxon>
        <taxon>Chlorophyta</taxon>
        <taxon>core chlorophytes</taxon>
        <taxon>Chlorophyceae</taxon>
        <taxon>CS clade</taxon>
        <taxon>Chlamydomonadales</taxon>
        <taxon>Volvocaceae</taxon>
        <taxon>Pleodorina</taxon>
    </lineage>
</organism>
<name>A0A9W6BCK0_9CHLO</name>
<dbReference type="EMBL" id="BRXU01000002">
    <property type="protein sequence ID" value="GLC49265.1"/>
    <property type="molecule type" value="Genomic_DNA"/>
</dbReference>
<accession>A0A9W6BCK0</accession>
<dbReference type="Proteomes" id="UP001165080">
    <property type="component" value="Unassembled WGS sequence"/>
</dbReference>
<dbReference type="AlphaFoldDB" id="A0A9W6BCK0"/>
<comment type="caution">
    <text evidence="2">The sequence shown here is derived from an EMBL/GenBank/DDBJ whole genome shotgun (WGS) entry which is preliminary data.</text>
</comment>
<gene>
    <name evidence="2" type="primary">PLEST004282</name>
    <name evidence="2" type="ORF">PLESTB_000200400</name>
</gene>
<sequence>MPYDAFNKAVTEHCAAAGIKGHMTTHSMHIGAAPTANNGGTPREAVIAHGHWADPAPFQSYVRPPPDQAVHIGAALSARPCASCPLVLDLSAPRAPDSA</sequence>